<accession>A0A2H4J1Q9</accession>
<keyword evidence="1" id="KW-0472">Membrane</keyword>
<gene>
    <name evidence="2" type="ORF">10S11_57</name>
</gene>
<protein>
    <submittedName>
        <fullName evidence="2">Uncharacterized protein</fullName>
    </submittedName>
</protein>
<sequence length="91" mass="9830">MQIVAFASGGILDSIDKGITTIAKGVEYLLHPTWIFIDLWNGLVEISASVCLIGAMACIVLYAMGYKKFGKGITLSFIIYIFIQAIGVIAK</sequence>
<evidence type="ECO:0000256" key="1">
    <source>
        <dbReference type="SAM" id="Phobius"/>
    </source>
</evidence>
<feature type="transmembrane region" description="Helical" evidence="1">
    <location>
        <begin position="46"/>
        <end position="65"/>
    </location>
</feature>
<keyword evidence="1" id="KW-1133">Transmembrane helix</keyword>
<reference evidence="2" key="1">
    <citation type="submission" date="2017-06" db="EMBL/GenBank/DDBJ databases">
        <title>Novel phages from South African skin metaviromes.</title>
        <authorList>
            <person name="van Zyl L.J."/>
            <person name="Abrahams Y."/>
            <person name="Stander E.A."/>
            <person name="Kirby B.M."/>
            <person name="Clavaud C."/>
            <person name="Farcet C."/>
            <person name="Breton L."/>
            <person name="Trindade M.I."/>
        </authorList>
    </citation>
    <scope>NUCLEOTIDE SEQUENCE</scope>
</reference>
<proteinExistence type="predicted"/>
<feature type="transmembrane region" description="Helical" evidence="1">
    <location>
        <begin position="72"/>
        <end position="90"/>
    </location>
</feature>
<dbReference type="EMBL" id="MF417875">
    <property type="protein sequence ID" value="ASN68319.1"/>
    <property type="molecule type" value="Genomic_DNA"/>
</dbReference>
<evidence type="ECO:0000313" key="2">
    <source>
        <dbReference type="EMBL" id="ASN68319.1"/>
    </source>
</evidence>
<organism evidence="2">
    <name type="scientific">uncultured Caudovirales phage</name>
    <dbReference type="NCBI Taxonomy" id="2100421"/>
    <lineage>
        <taxon>Viruses</taxon>
        <taxon>Duplodnaviria</taxon>
        <taxon>Heunggongvirae</taxon>
        <taxon>Uroviricota</taxon>
        <taxon>Caudoviricetes</taxon>
        <taxon>Peduoviridae</taxon>
        <taxon>Maltschvirus</taxon>
        <taxon>Maltschvirus maltsch</taxon>
    </lineage>
</organism>
<name>A0A2H4J1Q9_9CAUD</name>
<keyword evidence="1" id="KW-0812">Transmembrane</keyword>